<evidence type="ECO:0000256" key="1">
    <source>
        <dbReference type="ARBA" id="ARBA00001971"/>
    </source>
</evidence>
<sequence length="530" mass="60584">MQIIMEFKSELEVEVDGVVQDLKRANIQNGLVAILAATLYLYFIVRRRAKSNKILDSKQTKRTIPGPGQHFLGALANVFALRDTSKTLEVMDYWCRKYGPVYRVNFGPYNVTVLNSPKYIQKLMGSKDTNYLRKGFIYKPFKPYWNDGLIMSKGEKWKSRRRVLEKHMFSFKSVFNYMKIFNAEADALVVGIGEIFGNGKENGIEHLLMRTSFQTITNAAFGESSAEVDSLTDQELSFIDVVNRTKEVATERIMKPWFLIDSIWNLHPMSKLGNLLEKVGKKYAHTTLLNNGSGKSTNKHGQGIKQDLLDAGVSLEGITEEVITLISAGYETTATSLHFLLFFLALNPHHQEICREEVDAVFEDIDLCPSGSIQFRALSKLKHLEMCVYETLRLLPTVFLIMRNIEAPLQLEDDLEIPAGSEIAIYAPGLHKNPKYFPDPDKFIPERFTPEQCKTRHPYAYIPFAAGPRKCIGYKFAMMEMLSLTAKLLRNYEWETTDRLEDVVLLPHVTITPGKPMKFLFKKRQSMNIF</sequence>
<comment type="caution">
    <text evidence="8">The sequence shown here is derived from an EMBL/GenBank/DDBJ whole genome shotgun (WGS) entry which is preliminary data.</text>
</comment>
<proteinExistence type="inferred from homology"/>
<dbReference type="SUPFAM" id="SSF48264">
    <property type="entry name" value="Cytochrome P450"/>
    <property type="match status" value="1"/>
</dbReference>
<evidence type="ECO:0000313" key="9">
    <source>
        <dbReference type="Proteomes" id="UP001642540"/>
    </source>
</evidence>
<evidence type="ECO:0000256" key="5">
    <source>
        <dbReference type="ARBA" id="ARBA00023002"/>
    </source>
</evidence>
<gene>
    <name evidence="8" type="ORF">ODALV1_LOCUS6028</name>
</gene>
<reference evidence="8 9" key="1">
    <citation type="submission" date="2024-08" db="EMBL/GenBank/DDBJ databases">
        <authorList>
            <person name="Cucini C."/>
            <person name="Frati F."/>
        </authorList>
    </citation>
    <scope>NUCLEOTIDE SEQUENCE [LARGE SCALE GENOMIC DNA]</scope>
</reference>
<evidence type="ECO:0000256" key="2">
    <source>
        <dbReference type="ARBA" id="ARBA00010617"/>
    </source>
</evidence>
<dbReference type="InterPro" id="IPR001128">
    <property type="entry name" value="Cyt_P450"/>
</dbReference>
<dbReference type="PRINTS" id="PR00463">
    <property type="entry name" value="EP450I"/>
</dbReference>
<name>A0ABP1Q796_9HEXA</name>
<comment type="cofactor">
    <cofactor evidence="1">
        <name>heme</name>
        <dbReference type="ChEBI" id="CHEBI:30413"/>
    </cofactor>
</comment>
<keyword evidence="9" id="KW-1185">Reference proteome</keyword>
<keyword evidence="4" id="KW-0479">Metal-binding</keyword>
<evidence type="ECO:0008006" key="10">
    <source>
        <dbReference type="Google" id="ProtNLM"/>
    </source>
</evidence>
<dbReference type="EMBL" id="CAXLJM020000019">
    <property type="protein sequence ID" value="CAL8085177.1"/>
    <property type="molecule type" value="Genomic_DNA"/>
</dbReference>
<evidence type="ECO:0000313" key="8">
    <source>
        <dbReference type="EMBL" id="CAL8085177.1"/>
    </source>
</evidence>
<dbReference type="PRINTS" id="PR00385">
    <property type="entry name" value="P450"/>
</dbReference>
<keyword evidence="3" id="KW-0349">Heme</keyword>
<evidence type="ECO:0000256" key="3">
    <source>
        <dbReference type="ARBA" id="ARBA00022617"/>
    </source>
</evidence>
<dbReference type="PANTHER" id="PTHR24291">
    <property type="entry name" value="CYTOCHROME P450 FAMILY 4"/>
    <property type="match status" value="1"/>
</dbReference>
<dbReference type="Proteomes" id="UP001642540">
    <property type="component" value="Unassembled WGS sequence"/>
</dbReference>
<organism evidence="8 9">
    <name type="scientific">Orchesella dallaii</name>
    <dbReference type="NCBI Taxonomy" id="48710"/>
    <lineage>
        <taxon>Eukaryota</taxon>
        <taxon>Metazoa</taxon>
        <taxon>Ecdysozoa</taxon>
        <taxon>Arthropoda</taxon>
        <taxon>Hexapoda</taxon>
        <taxon>Collembola</taxon>
        <taxon>Entomobryomorpha</taxon>
        <taxon>Entomobryoidea</taxon>
        <taxon>Orchesellidae</taxon>
        <taxon>Orchesellinae</taxon>
        <taxon>Orchesella</taxon>
    </lineage>
</organism>
<dbReference type="Gene3D" id="1.10.630.10">
    <property type="entry name" value="Cytochrome P450"/>
    <property type="match status" value="1"/>
</dbReference>
<comment type="similarity">
    <text evidence="2">Belongs to the cytochrome P450 family.</text>
</comment>
<dbReference type="PANTHER" id="PTHR24291:SF50">
    <property type="entry name" value="BIFUNCTIONAL ALBAFLAVENONE MONOOXYGENASE_TERPENE SYNTHASE"/>
    <property type="match status" value="1"/>
</dbReference>
<keyword evidence="6" id="KW-0408">Iron</keyword>
<dbReference type="InterPro" id="IPR050196">
    <property type="entry name" value="Cytochrome_P450_Monoox"/>
</dbReference>
<dbReference type="InterPro" id="IPR036396">
    <property type="entry name" value="Cyt_P450_sf"/>
</dbReference>
<keyword evidence="7" id="KW-0503">Monooxygenase</keyword>
<dbReference type="InterPro" id="IPR002401">
    <property type="entry name" value="Cyt_P450_E_grp-I"/>
</dbReference>
<evidence type="ECO:0000256" key="6">
    <source>
        <dbReference type="ARBA" id="ARBA00023004"/>
    </source>
</evidence>
<keyword evidence="5" id="KW-0560">Oxidoreductase</keyword>
<accession>A0ABP1Q796</accession>
<protein>
    <recommendedName>
        <fullName evidence="10">Cytochrome P450 4C1</fullName>
    </recommendedName>
</protein>
<evidence type="ECO:0000256" key="4">
    <source>
        <dbReference type="ARBA" id="ARBA00022723"/>
    </source>
</evidence>
<evidence type="ECO:0000256" key="7">
    <source>
        <dbReference type="ARBA" id="ARBA00023033"/>
    </source>
</evidence>
<dbReference type="Pfam" id="PF00067">
    <property type="entry name" value="p450"/>
    <property type="match status" value="1"/>
</dbReference>